<protein>
    <submittedName>
        <fullName evidence="2">Uncharacterized protein</fullName>
    </submittedName>
</protein>
<evidence type="ECO:0000313" key="3">
    <source>
        <dbReference type="Proteomes" id="UP000502996"/>
    </source>
</evidence>
<dbReference type="RefSeq" id="WP_165228243.1">
    <property type="nucleotide sequence ID" value="NZ_CP049257.1"/>
</dbReference>
<evidence type="ECO:0000313" key="2">
    <source>
        <dbReference type="EMBL" id="QIG41679.1"/>
    </source>
</evidence>
<dbReference type="Proteomes" id="UP000502996">
    <property type="component" value="Chromosome"/>
</dbReference>
<feature type="chain" id="PRO_5026322440" evidence="1">
    <location>
        <begin position="28"/>
        <end position="122"/>
    </location>
</feature>
<keyword evidence="1" id="KW-0732">Signal</keyword>
<accession>A0A6G6W8Z5</accession>
<feature type="signal peptide" evidence="1">
    <location>
        <begin position="1"/>
        <end position="27"/>
    </location>
</feature>
<dbReference type="KEGG" id="nano:G5V58_01840"/>
<gene>
    <name evidence="2" type="ORF">G5V58_01840</name>
</gene>
<reference evidence="2 3" key="1">
    <citation type="submission" date="2020-02" db="EMBL/GenBank/DDBJ databases">
        <title>Full genome sequence of Nocardioides sp. R-3366.</title>
        <authorList>
            <person name="Im W.-T."/>
        </authorList>
    </citation>
    <scope>NUCLEOTIDE SEQUENCE [LARGE SCALE GENOMIC DNA]</scope>
    <source>
        <strain evidence="2 3">R-3366</strain>
    </source>
</reference>
<sequence length="122" mass="13135">MTRTSPAPTVAALVLAAAALASSPATADGALSEGLDRPETHLFAGPPRVTDRANVVFRFKTVPRHGSVFTCAIDDLPARSCASPYKVRVRPGTHTIRIRAKRDGVLEKGSAHWTWTYRPAED</sequence>
<keyword evidence="3" id="KW-1185">Reference proteome</keyword>
<dbReference type="EMBL" id="CP049257">
    <property type="protein sequence ID" value="QIG41679.1"/>
    <property type="molecule type" value="Genomic_DNA"/>
</dbReference>
<dbReference type="AlphaFoldDB" id="A0A6G6W8Z5"/>
<evidence type="ECO:0000256" key="1">
    <source>
        <dbReference type="SAM" id="SignalP"/>
    </source>
</evidence>
<proteinExistence type="predicted"/>
<organism evidence="2 3">
    <name type="scientific">Nocardioides anomalus</name>
    <dbReference type="NCBI Taxonomy" id="2712223"/>
    <lineage>
        <taxon>Bacteria</taxon>
        <taxon>Bacillati</taxon>
        <taxon>Actinomycetota</taxon>
        <taxon>Actinomycetes</taxon>
        <taxon>Propionibacteriales</taxon>
        <taxon>Nocardioidaceae</taxon>
        <taxon>Nocardioides</taxon>
    </lineage>
</organism>
<name>A0A6G6W8Z5_9ACTN</name>